<dbReference type="EMBL" id="JARGDH010000006">
    <property type="protein sequence ID" value="KAL0265868.1"/>
    <property type="molecule type" value="Genomic_DNA"/>
</dbReference>
<name>A0AAW2H7Y7_9NEOP</name>
<keyword evidence="3" id="KW-0067">ATP-binding</keyword>
<dbReference type="GO" id="GO:0005525">
    <property type="term" value="F:GTP binding"/>
    <property type="evidence" value="ECO:0007669"/>
    <property type="project" value="InterPro"/>
</dbReference>
<dbReference type="FunFam" id="3.10.20.30:FF:000001">
    <property type="entry name" value="Ribosome-binding ATPase YchF"/>
    <property type="match status" value="1"/>
</dbReference>
<dbReference type="InterPro" id="IPR012676">
    <property type="entry name" value="TGS-like"/>
</dbReference>
<dbReference type="PRINTS" id="PR00326">
    <property type="entry name" value="GTP1OBG"/>
</dbReference>
<dbReference type="InterPro" id="IPR023192">
    <property type="entry name" value="TGS-like_dom_sf"/>
</dbReference>
<feature type="domain" description="OBG-type G" evidence="5">
    <location>
        <begin position="369"/>
        <end position="562"/>
    </location>
</feature>
<evidence type="ECO:0000256" key="2">
    <source>
        <dbReference type="ARBA" id="ARBA00022741"/>
    </source>
</evidence>
<dbReference type="PANTHER" id="PTHR23305:SF18">
    <property type="entry name" value="OBG-TYPE G DOMAIN-CONTAINING PROTEIN"/>
    <property type="match status" value="1"/>
</dbReference>
<dbReference type="Gene3D" id="1.10.150.300">
    <property type="entry name" value="TGS-like domain"/>
    <property type="match status" value="1"/>
</dbReference>
<protein>
    <recommendedName>
        <fullName evidence="5">OBG-type G domain-containing protein</fullName>
    </recommendedName>
</protein>
<dbReference type="PANTHER" id="PTHR23305">
    <property type="entry name" value="OBG GTPASE FAMILY"/>
    <property type="match status" value="1"/>
</dbReference>
<keyword evidence="2" id="KW-0547">Nucleotide-binding</keyword>
<dbReference type="SUPFAM" id="SSF52540">
    <property type="entry name" value="P-loop containing nucleoside triphosphate hydrolases"/>
    <property type="match status" value="1"/>
</dbReference>
<dbReference type="InterPro" id="IPR012675">
    <property type="entry name" value="Beta-grasp_dom_sf"/>
</dbReference>
<proteinExistence type="predicted"/>
<keyword evidence="1" id="KW-0479">Metal-binding</keyword>
<dbReference type="GO" id="GO:0016887">
    <property type="term" value="F:ATP hydrolysis activity"/>
    <property type="evidence" value="ECO:0007669"/>
    <property type="project" value="InterPro"/>
</dbReference>
<dbReference type="GO" id="GO:0005737">
    <property type="term" value="C:cytoplasm"/>
    <property type="evidence" value="ECO:0007669"/>
    <property type="project" value="TreeGrafter"/>
</dbReference>
<dbReference type="InterPro" id="IPR013029">
    <property type="entry name" value="YchF_C"/>
</dbReference>
<dbReference type="InterPro" id="IPR027417">
    <property type="entry name" value="P-loop_NTPase"/>
</dbReference>
<accession>A0AAW2H7Y7</accession>
<feature type="region of interest" description="Disordered" evidence="4">
    <location>
        <begin position="125"/>
        <end position="144"/>
    </location>
</feature>
<dbReference type="Pfam" id="PF06071">
    <property type="entry name" value="YchF-GTPase_C"/>
    <property type="match status" value="1"/>
</dbReference>
<dbReference type="GO" id="GO:0046872">
    <property type="term" value="F:metal ion binding"/>
    <property type="evidence" value="ECO:0007669"/>
    <property type="project" value="UniProtKB-KW"/>
</dbReference>
<dbReference type="InterPro" id="IPR006073">
    <property type="entry name" value="GTP-bd"/>
</dbReference>
<gene>
    <name evidence="6" type="ORF">PYX00_011585</name>
</gene>
<sequence length="715" mass="78491">MLHQDGALWCILSGQGLRHRREGWPRPQLSLRARSNHAELCRPASGLGRVARAIPRAGENSEKVADVGADEWAHALVEASSFGSPAELPVSHHVVERSVVALRHEVPQLEKLPLFVRGGGDAQSNLPWLERPKAERPPGDTSTDVDDASIHFAEGPLRTCIAGAAGDADDDSRERAILVEHELHKRGGDGDALLVEKARVCVEHGVLAALNGRVGNFARSLENPSKDGVQEHASRSVLVRHVFHRVSRRCTDAQLRVALHDAEPLRFRPPLFKCAEDVVEVVVVECGDEALESGDRLRKGGWIPSQDGRNFGNAFVYELDQVSAFVHSLAGPSEFSEWSGAWPGGGKQSVRIFEPMGESVFVRSNSNNLAMGVVGIPNVGKSTLFNHVTGLGVAASNYPFCTIKPSEGVVPIPDTRLDFLKSIYNPKSVVPAYLRIVDIAGLVKGASEGEGLGNAFLDHIRSVDGIFHVVRCFPENEVVRADDVDPVRDIGIVNEELRLKDLQMVNKALASRKTRDEHGLYKRVAEALESGWVKDAKWQPEDVKAIGKLNLLTTKNVVYLANIGEREYEFLTRRPSAEEAAAMGFDRKTLCFRFLKRIEHLKPLVFTKNRIDVSALVRRGFKALGLINFFTAGRDEVRAWTVREETPINQAGGVIHSDFVTYFIAADVIEMETLVELGSEAEAKKAGKCLSKGKGYCVKDGDVVVFKANPTKKKK</sequence>
<reference evidence="6" key="1">
    <citation type="journal article" date="2024" name="Gigascience">
        <title>Chromosome-level genome of the poultry shaft louse Menopon gallinae provides insight into the host-switching and adaptive evolution of parasitic lice.</title>
        <authorList>
            <person name="Xu Y."/>
            <person name="Ma L."/>
            <person name="Liu S."/>
            <person name="Liang Y."/>
            <person name="Liu Q."/>
            <person name="He Z."/>
            <person name="Tian L."/>
            <person name="Duan Y."/>
            <person name="Cai W."/>
            <person name="Li H."/>
            <person name="Song F."/>
        </authorList>
    </citation>
    <scope>NUCLEOTIDE SEQUENCE</scope>
    <source>
        <strain evidence="6">Cailab_2023a</strain>
    </source>
</reference>
<comment type="caution">
    <text evidence="6">The sequence shown here is derived from an EMBL/GenBank/DDBJ whole genome shotgun (WGS) entry which is preliminary data.</text>
</comment>
<dbReference type="Gene3D" id="3.40.50.300">
    <property type="entry name" value="P-loop containing nucleotide triphosphate hydrolases"/>
    <property type="match status" value="1"/>
</dbReference>
<dbReference type="SUPFAM" id="SSF81271">
    <property type="entry name" value="TGS-like"/>
    <property type="match status" value="1"/>
</dbReference>
<evidence type="ECO:0000256" key="4">
    <source>
        <dbReference type="SAM" id="MobiDB-lite"/>
    </source>
</evidence>
<dbReference type="GO" id="GO:0005524">
    <property type="term" value="F:ATP binding"/>
    <property type="evidence" value="ECO:0007669"/>
    <property type="project" value="UniProtKB-KW"/>
</dbReference>
<evidence type="ECO:0000256" key="1">
    <source>
        <dbReference type="ARBA" id="ARBA00022723"/>
    </source>
</evidence>
<dbReference type="AlphaFoldDB" id="A0AAW2H7Y7"/>
<evidence type="ECO:0000313" key="6">
    <source>
        <dbReference type="EMBL" id="KAL0265868.1"/>
    </source>
</evidence>
<evidence type="ECO:0000259" key="5">
    <source>
        <dbReference type="PROSITE" id="PS51710"/>
    </source>
</evidence>
<evidence type="ECO:0000256" key="3">
    <source>
        <dbReference type="ARBA" id="ARBA00022840"/>
    </source>
</evidence>
<dbReference type="Gene3D" id="3.10.20.30">
    <property type="match status" value="1"/>
</dbReference>
<organism evidence="6">
    <name type="scientific">Menopon gallinae</name>
    <name type="common">poultry shaft louse</name>
    <dbReference type="NCBI Taxonomy" id="328185"/>
    <lineage>
        <taxon>Eukaryota</taxon>
        <taxon>Metazoa</taxon>
        <taxon>Ecdysozoa</taxon>
        <taxon>Arthropoda</taxon>
        <taxon>Hexapoda</taxon>
        <taxon>Insecta</taxon>
        <taxon>Pterygota</taxon>
        <taxon>Neoptera</taxon>
        <taxon>Paraneoptera</taxon>
        <taxon>Psocodea</taxon>
        <taxon>Troctomorpha</taxon>
        <taxon>Phthiraptera</taxon>
        <taxon>Amblycera</taxon>
        <taxon>Menoponidae</taxon>
        <taxon>Menopon</taxon>
    </lineage>
</organism>
<dbReference type="InterPro" id="IPR004396">
    <property type="entry name" value="ATPase_YchF/OLA1"/>
</dbReference>
<dbReference type="NCBIfam" id="TIGR00092">
    <property type="entry name" value="redox-regulated ATPase YchF"/>
    <property type="match status" value="1"/>
</dbReference>
<dbReference type="InterPro" id="IPR031167">
    <property type="entry name" value="G_OBG"/>
</dbReference>
<dbReference type="PROSITE" id="PS51710">
    <property type="entry name" value="G_OBG"/>
    <property type="match status" value="1"/>
</dbReference>
<dbReference type="Pfam" id="PF01926">
    <property type="entry name" value="MMR_HSR1"/>
    <property type="match status" value="1"/>
</dbReference>